<reference evidence="17" key="1">
    <citation type="journal article" date="2019" name="Int. J. Syst. Evol. Microbiol.">
        <title>The Global Catalogue of Microorganisms (GCM) 10K type strain sequencing project: providing services to taxonomists for standard genome sequencing and annotation.</title>
        <authorList>
            <consortium name="The Broad Institute Genomics Platform"/>
            <consortium name="The Broad Institute Genome Sequencing Center for Infectious Disease"/>
            <person name="Wu L."/>
            <person name="Ma J."/>
        </authorList>
    </citation>
    <scope>NUCLEOTIDE SEQUENCE [LARGE SCALE GENOMIC DNA]</scope>
    <source>
        <strain evidence="17">CGMCC 1.16275</strain>
    </source>
</reference>
<evidence type="ECO:0000256" key="1">
    <source>
        <dbReference type="ARBA" id="ARBA00004752"/>
    </source>
</evidence>
<dbReference type="Gene3D" id="1.10.3810.10">
    <property type="entry name" value="Biosynthetic peptidoglycan transglycosylase-like"/>
    <property type="match status" value="1"/>
</dbReference>
<evidence type="ECO:0000313" key="16">
    <source>
        <dbReference type="EMBL" id="MFD1611883.1"/>
    </source>
</evidence>
<comment type="caution">
    <text evidence="16">The sequence shown here is derived from an EMBL/GenBank/DDBJ whole genome shotgun (WGS) entry which is preliminary data.</text>
</comment>
<dbReference type="InterPro" id="IPR050396">
    <property type="entry name" value="Glycosyltr_51/Transpeptidase"/>
</dbReference>
<dbReference type="GO" id="GO:0016757">
    <property type="term" value="F:glycosyltransferase activity"/>
    <property type="evidence" value="ECO:0007669"/>
    <property type="project" value="UniProtKB-KW"/>
</dbReference>
<name>A0ABW4I350_9SPHN</name>
<evidence type="ECO:0000259" key="15">
    <source>
        <dbReference type="Pfam" id="PF00912"/>
    </source>
</evidence>
<keyword evidence="13" id="KW-0472">Membrane</keyword>
<feature type="domain" description="Glycosyl transferase family 51" evidence="15">
    <location>
        <begin position="93"/>
        <end position="259"/>
    </location>
</feature>
<dbReference type="InterPro" id="IPR036950">
    <property type="entry name" value="PBP_transglycosylase"/>
</dbReference>
<keyword evidence="17" id="KW-1185">Reference proteome</keyword>
<feature type="region of interest" description="Disordered" evidence="12">
    <location>
        <begin position="14"/>
        <end position="34"/>
    </location>
</feature>
<sequence>MRYDHDWDPRLEALEPLPDLEPLTPEGEADESAPPRRRWIKKRYVAAGIVAVFMLLIGWLAITAPLSRSLQPIAPPSITLVAEDGTPIARKGAVVAQPVKLAELPKHVPEAFIAIEDRRYYRHWGVDPIGIARAAWRNMAAGGVREGGSTITQQLAKGVFLSNDRSFGRKGREVLIAFWLEAWLTKQEILERYLSNVYFGDNVYGIRAAARHYFSREPEELTVGQAAMLAGLVKAPSRLAPTRNLDGARARGRVVLQAMADAGFISAKQARAEPPVRLKVRRESNMPTGTYFADWVMPAARDQAGAVYEKQEIPTTLDIRLQRLAEAAIRRGSIRGAQMALVAMRPDGRVVAMVGGRDYADSPFNRVTQARRQPGSTFKLFVYLAAIRAGMTPDSMIDDKPVTIDGWTPTNSDKKYRGRITLRQAFALSSNVAAARLAEQVGRKAVIQAARDLGVASPLADTPSLALGTSGVTLLELTSAYAAVAGNNLPVRAYGLPKEPQGWIASLWNRPKRLSSRERDMLLDLLSATVQRGTGRGARLAVDAFGKTGTTQDARDAIFVGFAGDLVVGVWVGRDDNQPMPGLAGGGAPARAWRDFMSHAIPGAAIQAPEPVENPEPVIQVDENGINGSIDVGPVQFGISTDGDGVRLSATPSDSPPPPRSESRAPPPEEPGPDEEPPQEF</sequence>
<feature type="transmembrane region" description="Helical" evidence="13">
    <location>
        <begin position="44"/>
        <end position="62"/>
    </location>
</feature>
<evidence type="ECO:0000256" key="10">
    <source>
        <dbReference type="ARBA" id="ARBA00044770"/>
    </source>
</evidence>
<protein>
    <recommendedName>
        <fullName evidence="10">peptidoglycan glycosyltransferase</fullName>
        <ecNumber evidence="10">2.4.99.28</ecNumber>
    </recommendedName>
</protein>
<proteinExistence type="inferred from homology"/>
<comment type="pathway">
    <text evidence="1">Cell wall biogenesis; peptidoglycan biosynthesis.</text>
</comment>
<dbReference type="PANTHER" id="PTHR32282">
    <property type="entry name" value="BINDING PROTEIN TRANSPEPTIDASE, PUTATIVE-RELATED"/>
    <property type="match status" value="1"/>
</dbReference>
<dbReference type="Pfam" id="PF00912">
    <property type="entry name" value="Transgly"/>
    <property type="match status" value="1"/>
</dbReference>
<dbReference type="Gene3D" id="3.40.710.10">
    <property type="entry name" value="DD-peptidase/beta-lactamase superfamily"/>
    <property type="match status" value="1"/>
</dbReference>
<keyword evidence="4" id="KW-0121">Carboxypeptidase</keyword>
<keyword evidence="5" id="KW-0645">Protease</keyword>
<comment type="similarity">
    <text evidence="2">In the C-terminal section; belongs to the transpeptidase family.</text>
</comment>
<accession>A0ABW4I350</accession>
<dbReference type="EMBL" id="JBHUDY010000001">
    <property type="protein sequence ID" value="MFD1611883.1"/>
    <property type="molecule type" value="Genomic_DNA"/>
</dbReference>
<keyword evidence="6 16" id="KW-0328">Glycosyltransferase</keyword>
<dbReference type="InterPro" id="IPR023346">
    <property type="entry name" value="Lysozyme-like_dom_sf"/>
</dbReference>
<evidence type="ECO:0000256" key="9">
    <source>
        <dbReference type="ARBA" id="ARBA00023268"/>
    </source>
</evidence>
<keyword evidence="9" id="KW-0511">Multifunctional enzyme</keyword>
<dbReference type="SUPFAM" id="SSF53955">
    <property type="entry name" value="Lysozyme-like"/>
    <property type="match status" value="1"/>
</dbReference>
<feature type="compositionally biased region" description="Acidic residues" evidence="12">
    <location>
        <begin position="671"/>
        <end position="681"/>
    </location>
</feature>
<feature type="compositionally biased region" description="Low complexity" evidence="12">
    <location>
        <begin position="14"/>
        <end position="26"/>
    </location>
</feature>
<evidence type="ECO:0000259" key="14">
    <source>
        <dbReference type="Pfam" id="PF00905"/>
    </source>
</evidence>
<evidence type="ECO:0000256" key="11">
    <source>
        <dbReference type="ARBA" id="ARBA00049902"/>
    </source>
</evidence>
<evidence type="ECO:0000256" key="2">
    <source>
        <dbReference type="ARBA" id="ARBA00007090"/>
    </source>
</evidence>
<evidence type="ECO:0000256" key="8">
    <source>
        <dbReference type="ARBA" id="ARBA00022801"/>
    </source>
</evidence>
<keyword evidence="7 16" id="KW-0808">Transferase</keyword>
<evidence type="ECO:0000256" key="3">
    <source>
        <dbReference type="ARBA" id="ARBA00007739"/>
    </source>
</evidence>
<dbReference type="NCBIfam" id="TIGR02074">
    <property type="entry name" value="PBP_1a_fam"/>
    <property type="match status" value="1"/>
</dbReference>
<dbReference type="InterPro" id="IPR001460">
    <property type="entry name" value="PCN-bd_Tpept"/>
</dbReference>
<keyword evidence="13" id="KW-0812">Transmembrane</keyword>
<evidence type="ECO:0000256" key="7">
    <source>
        <dbReference type="ARBA" id="ARBA00022679"/>
    </source>
</evidence>
<gene>
    <name evidence="16" type="ORF">ACFSCW_08725</name>
</gene>
<evidence type="ECO:0000256" key="4">
    <source>
        <dbReference type="ARBA" id="ARBA00022645"/>
    </source>
</evidence>
<feature type="compositionally biased region" description="Pro residues" evidence="12">
    <location>
        <begin position="654"/>
        <end position="670"/>
    </location>
</feature>
<dbReference type="SUPFAM" id="SSF56601">
    <property type="entry name" value="beta-lactamase/transpeptidase-like"/>
    <property type="match status" value="1"/>
</dbReference>
<dbReference type="Pfam" id="PF00905">
    <property type="entry name" value="Transpeptidase"/>
    <property type="match status" value="1"/>
</dbReference>
<comment type="similarity">
    <text evidence="3">In the N-terminal section; belongs to the glycosyltransferase 51 family.</text>
</comment>
<evidence type="ECO:0000256" key="6">
    <source>
        <dbReference type="ARBA" id="ARBA00022676"/>
    </source>
</evidence>
<dbReference type="PANTHER" id="PTHR32282:SF33">
    <property type="entry name" value="PEPTIDOGLYCAN GLYCOSYLTRANSFERASE"/>
    <property type="match status" value="1"/>
</dbReference>
<evidence type="ECO:0000313" key="17">
    <source>
        <dbReference type="Proteomes" id="UP001597115"/>
    </source>
</evidence>
<evidence type="ECO:0000256" key="12">
    <source>
        <dbReference type="SAM" id="MobiDB-lite"/>
    </source>
</evidence>
<dbReference type="RefSeq" id="WP_380890065.1">
    <property type="nucleotide sequence ID" value="NZ_JBHUDY010000001.1"/>
</dbReference>
<dbReference type="InterPro" id="IPR012338">
    <property type="entry name" value="Beta-lactam/transpept-like"/>
</dbReference>
<dbReference type="InterPro" id="IPR001264">
    <property type="entry name" value="Glyco_trans_51"/>
</dbReference>
<dbReference type="Proteomes" id="UP001597115">
    <property type="component" value="Unassembled WGS sequence"/>
</dbReference>
<feature type="region of interest" description="Disordered" evidence="12">
    <location>
        <begin position="633"/>
        <end position="681"/>
    </location>
</feature>
<comment type="catalytic activity">
    <reaction evidence="11">
        <text>[GlcNAc-(1-&gt;4)-Mur2Ac(oyl-L-Ala-gamma-D-Glu-L-Lys-D-Ala-D-Ala)](n)-di-trans,octa-cis-undecaprenyl diphosphate + beta-D-GlcNAc-(1-&gt;4)-Mur2Ac(oyl-L-Ala-gamma-D-Glu-L-Lys-D-Ala-D-Ala)-di-trans,octa-cis-undecaprenyl diphosphate = [GlcNAc-(1-&gt;4)-Mur2Ac(oyl-L-Ala-gamma-D-Glu-L-Lys-D-Ala-D-Ala)](n+1)-di-trans,octa-cis-undecaprenyl diphosphate + di-trans,octa-cis-undecaprenyl diphosphate + H(+)</text>
        <dbReference type="Rhea" id="RHEA:23708"/>
        <dbReference type="Rhea" id="RHEA-COMP:9602"/>
        <dbReference type="Rhea" id="RHEA-COMP:9603"/>
        <dbReference type="ChEBI" id="CHEBI:15378"/>
        <dbReference type="ChEBI" id="CHEBI:58405"/>
        <dbReference type="ChEBI" id="CHEBI:60033"/>
        <dbReference type="ChEBI" id="CHEBI:78435"/>
        <dbReference type="EC" id="2.4.99.28"/>
    </reaction>
</comment>
<evidence type="ECO:0000256" key="5">
    <source>
        <dbReference type="ARBA" id="ARBA00022670"/>
    </source>
</evidence>
<evidence type="ECO:0000256" key="13">
    <source>
        <dbReference type="SAM" id="Phobius"/>
    </source>
</evidence>
<organism evidence="16 17">
    <name type="scientific">Sphingomonas tabacisoli</name>
    <dbReference type="NCBI Taxonomy" id="2249466"/>
    <lineage>
        <taxon>Bacteria</taxon>
        <taxon>Pseudomonadati</taxon>
        <taxon>Pseudomonadota</taxon>
        <taxon>Alphaproteobacteria</taxon>
        <taxon>Sphingomonadales</taxon>
        <taxon>Sphingomonadaceae</taxon>
        <taxon>Sphingomonas</taxon>
    </lineage>
</organism>
<feature type="domain" description="Penicillin-binding protein transpeptidase" evidence="14">
    <location>
        <begin position="340"/>
        <end position="563"/>
    </location>
</feature>
<dbReference type="EC" id="2.4.99.28" evidence="10"/>
<keyword evidence="13" id="KW-1133">Transmembrane helix</keyword>
<keyword evidence="8" id="KW-0378">Hydrolase</keyword>